<evidence type="ECO:0000256" key="5">
    <source>
        <dbReference type="ARBA" id="ARBA00023136"/>
    </source>
</evidence>
<evidence type="ECO:0000256" key="1">
    <source>
        <dbReference type="ARBA" id="ARBA00004141"/>
    </source>
</evidence>
<keyword evidence="8" id="KW-1185">Reference proteome</keyword>
<gene>
    <name evidence="9" type="primary">LOC111083568</name>
</gene>
<evidence type="ECO:0000313" key="8">
    <source>
        <dbReference type="Proteomes" id="UP000694941"/>
    </source>
</evidence>
<feature type="non-terminal residue" evidence="9">
    <location>
        <position position="1"/>
    </location>
</feature>
<keyword evidence="4 6" id="KW-1133">Transmembrane helix</keyword>
<proteinExistence type="inferred from homology"/>
<evidence type="ECO:0000256" key="2">
    <source>
        <dbReference type="ARBA" id="ARBA00009671"/>
    </source>
</evidence>
<protein>
    <recommendedName>
        <fullName evidence="6">Anoctamin</fullName>
    </recommendedName>
</protein>
<feature type="domain" description="Anoctamin transmembrane" evidence="7">
    <location>
        <begin position="6"/>
        <end position="169"/>
    </location>
</feature>
<dbReference type="InterPro" id="IPR007632">
    <property type="entry name" value="Anoctamin"/>
</dbReference>
<keyword evidence="5 6" id="KW-0472">Membrane</keyword>
<feature type="transmembrane region" description="Helical" evidence="6">
    <location>
        <begin position="117"/>
        <end position="136"/>
    </location>
</feature>
<reference evidence="9" key="1">
    <citation type="submission" date="2025-08" db="UniProtKB">
        <authorList>
            <consortium name="RefSeq"/>
        </authorList>
    </citation>
    <scope>IDENTIFICATION</scope>
    <source>
        <tissue evidence="9">Muscle</tissue>
    </source>
</reference>
<dbReference type="RefSeq" id="XP_022235888.1">
    <property type="nucleotide sequence ID" value="XM_022380180.1"/>
</dbReference>
<name>A0ABM1RWY3_LIMPO</name>
<dbReference type="InterPro" id="IPR049452">
    <property type="entry name" value="Anoctamin_TM"/>
</dbReference>
<keyword evidence="3 6" id="KW-0812">Transmembrane</keyword>
<evidence type="ECO:0000256" key="4">
    <source>
        <dbReference type="ARBA" id="ARBA00022989"/>
    </source>
</evidence>
<dbReference type="PANTHER" id="PTHR12308:SF51">
    <property type="entry name" value="ANOCTAMIN-8"/>
    <property type="match status" value="1"/>
</dbReference>
<evidence type="ECO:0000313" key="9">
    <source>
        <dbReference type="RefSeq" id="XP_022235888.1"/>
    </source>
</evidence>
<dbReference type="Proteomes" id="UP000694941">
    <property type="component" value="Unplaced"/>
</dbReference>
<accession>A0ABM1RWY3</accession>
<feature type="transmembrane region" description="Helical" evidence="6">
    <location>
        <begin position="6"/>
        <end position="22"/>
    </location>
</feature>
<comment type="subcellular location">
    <subcellularLocation>
        <location evidence="1 6">Membrane</location>
        <topology evidence="1 6">Multi-pass membrane protein</topology>
    </subcellularLocation>
</comment>
<evidence type="ECO:0000256" key="3">
    <source>
        <dbReference type="ARBA" id="ARBA00022692"/>
    </source>
</evidence>
<dbReference type="PANTHER" id="PTHR12308">
    <property type="entry name" value="ANOCTAMIN"/>
    <property type="match status" value="1"/>
</dbReference>
<dbReference type="Pfam" id="PF04547">
    <property type="entry name" value="Anoctamin"/>
    <property type="match status" value="1"/>
</dbReference>
<dbReference type="GeneID" id="111083568"/>
<sequence>ASEDLCFVVFALFNVLWATLYLESWKRTCAEHAYRWGTLDSQSELLSEPRPLFLGPLQKSEVTGRLEPTYPAWKQNLFRYCVSLPVIAFCLLIVFMVMFLIFELQTWWDKKIKQLDYPFWLTFVPKVLLALVINVLDSVYYRIAHWLNDKENYRLEETFQNHLIIKLVLVCTKVVL</sequence>
<evidence type="ECO:0000259" key="7">
    <source>
        <dbReference type="Pfam" id="PF04547"/>
    </source>
</evidence>
<comment type="similarity">
    <text evidence="2 6">Belongs to the anoctamin family.</text>
</comment>
<organism evidence="8 9">
    <name type="scientific">Limulus polyphemus</name>
    <name type="common">Atlantic horseshoe crab</name>
    <dbReference type="NCBI Taxonomy" id="6850"/>
    <lineage>
        <taxon>Eukaryota</taxon>
        <taxon>Metazoa</taxon>
        <taxon>Ecdysozoa</taxon>
        <taxon>Arthropoda</taxon>
        <taxon>Chelicerata</taxon>
        <taxon>Merostomata</taxon>
        <taxon>Xiphosura</taxon>
        <taxon>Limulidae</taxon>
        <taxon>Limulus</taxon>
    </lineage>
</organism>
<comment type="caution">
    <text evidence="6">Lacks conserved residue(s) required for the propagation of feature annotation.</text>
</comment>
<evidence type="ECO:0000256" key="6">
    <source>
        <dbReference type="RuleBase" id="RU280814"/>
    </source>
</evidence>
<feature type="transmembrane region" description="Helical" evidence="6">
    <location>
        <begin position="77"/>
        <end position="102"/>
    </location>
</feature>